<keyword evidence="1" id="KW-0732">Signal</keyword>
<keyword evidence="2" id="KW-1015">Disulfide bond</keyword>
<sequence length="300" mass="31999">MGGNALGNTDINLAGMDARLSDAAGNTIDYIQVGNTVSGSEDASCSSSPEDLPFDTDLLLVGGESGKYARRLPDGTGTWSMSSGASAGKDTEGDTNEGTIPGPDISIGSVTVFQGQTASFSITLSADADRDISISYQTRDSSATAGTDYSARSGAVSIPAGPLTISAWINPASFPRSGIRTIVSKDENFEFHINSSREIYWWWRTDSGGTYSFTTSGANLSENRWYHIAVVYESGRQAIYVDGVESGSASRSGNLMTNNDPLHIGQDQFFQGRYFDGRIDEVAVFSAAFDTEGIKQLYQR</sequence>
<protein>
    <submittedName>
        <fullName evidence="5">LamGL domain-containing protein</fullName>
    </submittedName>
</protein>
<dbReference type="InterPro" id="IPR006558">
    <property type="entry name" value="LamG-like"/>
</dbReference>
<feature type="non-terminal residue" evidence="5">
    <location>
        <position position="300"/>
    </location>
</feature>
<evidence type="ECO:0000313" key="5">
    <source>
        <dbReference type="EMBL" id="CAK9066391.1"/>
    </source>
</evidence>
<reference evidence="5 6" key="1">
    <citation type="submission" date="2024-02" db="EMBL/GenBank/DDBJ databases">
        <authorList>
            <person name="Chen Y."/>
            <person name="Shah S."/>
            <person name="Dougan E. K."/>
            <person name="Thang M."/>
            <person name="Chan C."/>
        </authorList>
    </citation>
    <scope>NUCLEOTIDE SEQUENCE [LARGE SCALE GENOMIC DNA]</scope>
</reference>
<dbReference type="Proteomes" id="UP001642464">
    <property type="component" value="Unassembled WGS sequence"/>
</dbReference>
<feature type="domain" description="LamG-like jellyroll fold" evidence="4">
    <location>
        <begin position="161"/>
        <end position="292"/>
    </location>
</feature>
<dbReference type="Gene3D" id="2.60.120.200">
    <property type="match status" value="1"/>
</dbReference>
<dbReference type="EMBL" id="CAXAMM010030376">
    <property type="protein sequence ID" value="CAK9066391.1"/>
    <property type="molecule type" value="Genomic_DNA"/>
</dbReference>
<accession>A0ABP0NS21</accession>
<name>A0ABP0NS21_9DINO</name>
<proteinExistence type="predicted"/>
<gene>
    <name evidence="5" type="ORF">SCF082_LOCUS33803</name>
</gene>
<dbReference type="InterPro" id="IPR013320">
    <property type="entry name" value="ConA-like_dom_sf"/>
</dbReference>
<dbReference type="SUPFAM" id="SSF49899">
    <property type="entry name" value="Concanavalin A-like lectins/glucanases"/>
    <property type="match status" value="1"/>
</dbReference>
<evidence type="ECO:0000313" key="6">
    <source>
        <dbReference type="Proteomes" id="UP001642464"/>
    </source>
</evidence>
<dbReference type="Pfam" id="PF13385">
    <property type="entry name" value="Laminin_G_3"/>
    <property type="match status" value="1"/>
</dbReference>
<organism evidence="5 6">
    <name type="scientific">Durusdinium trenchii</name>
    <dbReference type="NCBI Taxonomy" id="1381693"/>
    <lineage>
        <taxon>Eukaryota</taxon>
        <taxon>Sar</taxon>
        <taxon>Alveolata</taxon>
        <taxon>Dinophyceae</taxon>
        <taxon>Suessiales</taxon>
        <taxon>Symbiodiniaceae</taxon>
        <taxon>Durusdinium</taxon>
    </lineage>
</organism>
<dbReference type="SMART" id="SM00560">
    <property type="entry name" value="LamGL"/>
    <property type="match status" value="1"/>
</dbReference>
<evidence type="ECO:0000259" key="4">
    <source>
        <dbReference type="SMART" id="SM00560"/>
    </source>
</evidence>
<evidence type="ECO:0000256" key="2">
    <source>
        <dbReference type="ARBA" id="ARBA00023157"/>
    </source>
</evidence>
<dbReference type="InterPro" id="IPR038081">
    <property type="entry name" value="CalX-like_sf"/>
</dbReference>
<dbReference type="SUPFAM" id="SSF141072">
    <property type="entry name" value="CalX-like"/>
    <property type="match status" value="1"/>
</dbReference>
<evidence type="ECO:0000256" key="1">
    <source>
        <dbReference type="ARBA" id="ARBA00022729"/>
    </source>
</evidence>
<evidence type="ECO:0000256" key="3">
    <source>
        <dbReference type="SAM" id="MobiDB-lite"/>
    </source>
</evidence>
<feature type="region of interest" description="Disordered" evidence="3">
    <location>
        <begin position="71"/>
        <end position="95"/>
    </location>
</feature>
<comment type="caution">
    <text evidence="5">The sequence shown here is derived from an EMBL/GenBank/DDBJ whole genome shotgun (WGS) entry which is preliminary data.</text>
</comment>
<keyword evidence="6" id="KW-1185">Reference proteome</keyword>